<evidence type="ECO:0000313" key="4">
    <source>
        <dbReference type="EMBL" id="MBB2959176.1"/>
    </source>
</evidence>
<feature type="compositionally biased region" description="Low complexity" evidence="2">
    <location>
        <begin position="567"/>
        <end position="584"/>
    </location>
</feature>
<name>A0A7W4YHI1_9MICO</name>
<accession>A0A7W4YHI1</accession>
<feature type="domain" description="Type VII secretion system protein EssD-like" evidence="3">
    <location>
        <begin position="686"/>
        <end position="804"/>
    </location>
</feature>
<keyword evidence="5" id="KW-1185">Reference proteome</keyword>
<dbReference type="AlphaFoldDB" id="A0A7W4YHI1"/>
<gene>
    <name evidence="4" type="ORF">FHX72_003328</name>
</gene>
<comment type="caution">
    <text evidence="4">The sequence shown here is derived from an EMBL/GenBank/DDBJ whole genome shotgun (WGS) entry which is preliminary data.</text>
</comment>
<dbReference type="Pfam" id="PF13930">
    <property type="entry name" value="Endonuclea_NS_2"/>
    <property type="match status" value="1"/>
</dbReference>
<feature type="region of interest" description="Disordered" evidence="2">
    <location>
        <begin position="442"/>
        <end position="618"/>
    </location>
</feature>
<evidence type="ECO:0000259" key="3">
    <source>
        <dbReference type="Pfam" id="PF13930"/>
    </source>
</evidence>
<reference evidence="4 5" key="1">
    <citation type="submission" date="2020-08" db="EMBL/GenBank/DDBJ databases">
        <title>Sequencing the genomes of 1000 actinobacteria strains.</title>
        <authorList>
            <person name="Klenk H.-P."/>
        </authorList>
    </citation>
    <scope>NUCLEOTIDE SEQUENCE [LARGE SCALE GENOMIC DNA]</scope>
    <source>
        <strain evidence="4 5">DSM 20419</strain>
    </source>
</reference>
<dbReference type="Gene3D" id="3.40.570.10">
    <property type="entry name" value="Extracellular Endonuclease, subunit A"/>
    <property type="match status" value="1"/>
</dbReference>
<dbReference type="EMBL" id="JACHWJ010000005">
    <property type="protein sequence ID" value="MBB2959176.1"/>
    <property type="molecule type" value="Genomic_DNA"/>
</dbReference>
<sequence length="817" mass="83473">MTIEVCTGDGLIDPSAFVCKSADLDTSAIEGSATSLEGMGTGLVEKVSTISSTWSGIGASYQAPEQESVYAAITPASNAATDVETSFSSAAGYLRTYAEELQGVKTTLQDLEERAATFRQEALRGYNVTIWDAHGLFSSEFWTTDVTKLGDKSEHIPWTEHGPAIEKNESLLAEYAAIIETVSAAATTCAAGLETLSTGAYVTEDEAITAEAIMASTELPWGYPADEDRNCSESVAHGAGNFWHGTWTGAASLIGRDPESGDWGWDKAGAAWGGLGNFALSTAVVLSPTTWAVKLVAPGSEADKWFDDRVNVAATGWGSLIGWDHQAALAGENGFHAWEEDAVATGTETIANIGTFFIPGANIAKGVSTAGKVGSIVTRVGGFAADFAIPGGSLAVGLATKGIKFSPDGLKITPYVGATGVVDALSPTGGVPPVSSHFGLDAPGAAVPPSGPAVTPAPGTGTSTPVAAGAPSGSAGSPSGTTGSSGSSGSSGSPGTSGTTGTPEGPNGVRGPEPAPTRTPEVEAEHPSGNGTQDADGQQNAPGQQNGSGQQDAPGAKPVPDTNGEQAAPDAEGTPPGPAAAAFYPEPPTEYPRPEPTQTVEVPKADAPGSRTPFAASSDLAPNSLYRVEGRGDFYTDADGKVVYVEANYGTTGNLNADLLHPQPNATYVVHPNVGEVSGGASAAHVFETDHAGRTVGAHTEQLALGDADRSPSVQSRIGDEGGDGYDGGHLFGNGFGGGPEDANLIAMLKEINRGGGDSYFNLENSWRELLQKDPSTTIEVSIKPHYPDGSTVPDRVQVTYSVNGEMPVNKEFSNVK</sequence>
<protein>
    <recommendedName>
        <fullName evidence="3">Type VII secretion system protein EssD-like domain-containing protein</fullName>
    </recommendedName>
</protein>
<feature type="compositionally biased region" description="Low complexity" evidence="2">
    <location>
        <begin position="442"/>
        <end position="507"/>
    </location>
</feature>
<proteinExistence type="predicted"/>
<keyword evidence="1" id="KW-0175">Coiled coil</keyword>
<dbReference type="Proteomes" id="UP000545286">
    <property type="component" value="Unassembled WGS sequence"/>
</dbReference>
<dbReference type="InterPro" id="IPR044929">
    <property type="entry name" value="DNA/RNA_non-sp_Endonuclease_sf"/>
</dbReference>
<evidence type="ECO:0000256" key="2">
    <source>
        <dbReference type="SAM" id="MobiDB-lite"/>
    </source>
</evidence>
<feature type="coiled-coil region" evidence="1">
    <location>
        <begin position="94"/>
        <end position="121"/>
    </location>
</feature>
<dbReference type="InterPro" id="IPR044927">
    <property type="entry name" value="Endonuclea_NS_2"/>
</dbReference>
<feature type="compositionally biased region" description="Pro residues" evidence="2">
    <location>
        <begin position="585"/>
        <end position="595"/>
    </location>
</feature>
<evidence type="ECO:0000256" key="1">
    <source>
        <dbReference type="SAM" id="Coils"/>
    </source>
</evidence>
<organism evidence="4 5">
    <name type="scientific">Pseudoclavibacter helvolus</name>
    <dbReference type="NCBI Taxonomy" id="255205"/>
    <lineage>
        <taxon>Bacteria</taxon>
        <taxon>Bacillati</taxon>
        <taxon>Actinomycetota</taxon>
        <taxon>Actinomycetes</taxon>
        <taxon>Micrococcales</taxon>
        <taxon>Microbacteriaceae</taxon>
        <taxon>Pseudoclavibacter</taxon>
    </lineage>
</organism>
<dbReference type="RefSeq" id="WP_183626453.1">
    <property type="nucleotide sequence ID" value="NZ_JACHWJ010000005.1"/>
</dbReference>
<feature type="compositionally biased region" description="Polar residues" evidence="2">
    <location>
        <begin position="529"/>
        <end position="551"/>
    </location>
</feature>
<evidence type="ECO:0000313" key="5">
    <source>
        <dbReference type="Proteomes" id="UP000545286"/>
    </source>
</evidence>